<dbReference type="Pfam" id="PF07484">
    <property type="entry name" value="Collar"/>
    <property type="match status" value="1"/>
</dbReference>
<evidence type="ECO:0000259" key="2">
    <source>
        <dbReference type="Pfam" id="PF07484"/>
    </source>
</evidence>
<gene>
    <name evidence="3" type="ORF">SAMN05660830_01523</name>
</gene>
<feature type="chain" id="PRO_5034061092" evidence="1">
    <location>
        <begin position="28"/>
        <end position="220"/>
    </location>
</feature>
<comment type="caution">
    <text evidence="3">The sequence shown here is derived from an EMBL/GenBank/DDBJ whole genome shotgun (WGS) entry which is preliminary data.</text>
</comment>
<sequence length="220" mass="23310">MQNRLVRASAYFLASLVIFFAVSIANAGDSTSFNPTDVTVEVNSVGGIPIGGVIPWFSDTPPKDFLMCNGQSFSTSTYPKLSSALKGSSNVPDLRGVFIRGADAGRGIESGRAVNTYKAAQGSMTLTRQVANISKYKRLWGNDVPVGSLYPVYSTTSTRGDNWSNWGTVGTVNPALNWVSGGSAEYPNTSPYTYAVRFRAAGNNAGGPANVAANYVIRAK</sequence>
<dbReference type="PANTHER" id="PTHR35191:SF1">
    <property type="entry name" value="PROPHAGE SIDE TAIL FIBER PROTEIN HOMOLOG STFQ-RELATED"/>
    <property type="match status" value="1"/>
</dbReference>
<organism evidence="3 4">
    <name type="scientific">Halodesulfovibrio aestuarii</name>
    <dbReference type="NCBI Taxonomy" id="126333"/>
    <lineage>
        <taxon>Bacteria</taxon>
        <taxon>Pseudomonadati</taxon>
        <taxon>Thermodesulfobacteriota</taxon>
        <taxon>Desulfovibrionia</taxon>
        <taxon>Desulfovibrionales</taxon>
        <taxon>Desulfovibrionaceae</taxon>
        <taxon>Halodesulfovibrio</taxon>
    </lineage>
</organism>
<accession>A0A8G2FAP9</accession>
<evidence type="ECO:0000313" key="4">
    <source>
        <dbReference type="Proteomes" id="UP000184001"/>
    </source>
</evidence>
<dbReference type="Proteomes" id="UP000184001">
    <property type="component" value="Unassembled WGS sequence"/>
</dbReference>
<evidence type="ECO:0000313" key="3">
    <source>
        <dbReference type="EMBL" id="SHJ06261.1"/>
    </source>
</evidence>
<feature type="signal peptide" evidence="1">
    <location>
        <begin position="1"/>
        <end position="27"/>
    </location>
</feature>
<evidence type="ECO:0000256" key="1">
    <source>
        <dbReference type="SAM" id="SignalP"/>
    </source>
</evidence>
<proteinExistence type="predicted"/>
<name>A0A8G2FAP9_9BACT</name>
<keyword evidence="1" id="KW-0732">Signal</keyword>
<protein>
    <submittedName>
        <fullName evidence="3">Phage Tail Collar Domain</fullName>
    </submittedName>
</protein>
<dbReference type="PANTHER" id="PTHR35191">
    <property type="entry name" value="PROPHAGE SIDE TAIL FIBER PROTEIN HOMOLOG STFQ-RELATED"/>
    <property type="match status" value="1"/>
</dbReference>
<dbReference type="EMBL" id="FQZR01000003">
    <property type="protein sequence ID" value="SHJ06261.1"/>
    <property type="molecule type" value="Genomic_DNA"/>
</dbReference>
<reference evidence="3 4" key="1">
    <citation type="submission" date="2016-11" db="EMBL/GenBank/DDBJ databases">
        <authorList>
            <person name="Varghese N."/>
            <person name="Submissions S."/>
        </authorList>
    </citation>
    <scope>NUCLEOTIDE SEQUENCE [LARGE SCALE GENOMIC DNA]</scope>
    <source>
        <strain evidence="3 4">DSM 17919</strain>
    </source>
</reference>
<dbReference type="InterPro" id="IPR011083">
    <property type="entry name" value="Phage_tail_collar_dom"/>
</dbReference>
<dbReference type="RefSeq" id="WP_020000515.1">
    <property type="nucleotide sequence ID" value="NZ_CP192219.1"/>
</dbReference>
<feature type="domain" description="Phage tail collar" evidence="2">
    <location>
        <begin position="51"/>
        <end position="99"/>
    </location>
</feature>
<dbReference type="Gene3D" id="3.90.1340.10">
    <property type="entry name" value="Phage tail collar domain"/>
    <property type="match status" value="1"/>
</dbReference>
<dbReference type="InterPro" id="IPR037053">
    <property type="entry name" value="Phage_tail_collar_dom_sf"/>
</dbReference>
<dbReference type="InterPro" id="IPR051934">
    <property type="entry name" value="Phage_Tail_Fiber_Structural"/>
</dbReference>
<dbReference type="SUPFAM" id="SSF88874">
    <property type="entry name" value="Receptor-binding domain of short tail fibre protein gp12"/>
    <property type="match status" value="1"/>
</dbReference>
<dbReference type="AlphaFoldDB" id="A0A8G2FAP9"/>